<feature type="domain" description="Replication-associated protein G2P C-terminal" evidence="1">
    <location>
        <begin position="85"/>
        <end position="149"/>
    </location>
</feature>
<evidence type="ECO:0000259" key="1">
    <source>
        <dbReference type="Pfam" id="PF05155"/>
    </source>
</evidence>
<accession>A0A1I7JDC8</accession>
<dbReference type="Pfam" id="PF05155">
    <property type="entry name" value="G2P_X_C"/>
    <property type="match status" value="1"/>
</dbReference>
<dbReference type="AlphaFoldDB" id="A0A1I7JDC8"/>
<dbReference type="Proteomes" id="UP000183926">
    <property type="component" value="Unassembled WGS sequence"/>
</dbReference>
<protein>
    <submittedName>
        <fullName evidence="2">Phage X family protein</fullName>
    </submittedName>
</protein>
<evidence type="ECO:0000313" key="2">
    <source>
        <dbReference type="EMBL" id="SFU83206.1"/>
    </source>
</evidence>
<reference evidence="2 3" key="1">
    <citation type="submission" date="2016-10" db="EMBL/GenBank/DDBJ databases">
        <authorList>
            <person name="de Groot N.N."/>
        </authorList>
    </citation>
    <scope>NUCLEOTIDE SEQUENCE [LARGE SCALE GENOMIC DNA]</scope>
    <source>
        <strain evidence="2 3">Nm24</strain>
    </source>
</reference>
<name>A0A1I7JDC8_9PROT</name>
<dbReference type="RefSeq" id="WP_256214903.1">
    <property type="nucleotide sequence ID" value="NZ_FPBL01000022.1"/>
</dbReference>
<dbReference type="GO" id="GO:0006260">
    <property type="term" value="P:DNA replication"/>
    <property type="evidence" value="ECO:0007669"/>
    <property type="project" value="InterPro"/>
</dbReference>
<proteinExistence type="predicted"/>
<dbReference type="EMBL" id="FPBL01000022">
    <property type="protein sequence ID" value="SFU83206.1"/>
    <property type="molecule type" value="Genomic_DNA"/>
</dbReference>
<feature type="non-terminal residue" evidence="2">
    <location>
        <position position="1"/>
    </location>
</feature>
<dbReference type="InterPro" id="IPR022688">
    <property type="entry name" value="G2P_C"/>
</dbReference>
<evidence type="ECO:0000313" key="3">
    <source>
        <dbReference type="Proteomes" id="UP000183926"/>
    </source>
</evidence>
<organism evidence="2 3">
    <name type="scientific">Nitrosomonas eutropha</name>
    <dbReference type="NCBI Taxonomy" id="916"/>
    <lineage>
        <taxon>Bacteria</taxon>
        <taxon>Pseudomonadati</taxon>
        <taxon>Pseudomonadota</taxon>
        <taxon>Betaproteobacteria</taxon>
        <taxon>Nitrosomonadales</taxon>
        <taxon>Nitrosomonadaceae</taxon>
        <taxon>Nitrosomonas</taxon>
    </lineage>
</organism>
<gene>
    <name evidence="2" type="ORF">SAMN05216339_1221</name>
</gene>
<sequence>KYQELEKHRCKKSGSHVSQEVIEFCKTEGILREEFTLKSRFLLQNGLAFLGSITQQKFNDIYNDRTQLQRLEDMKFDNFNDLPFRLRSTYASWKLGLSLDISRATYYRHRTELLSYGIDISIPNNVHYLPERVRTVQLKALTAPDWYIQNYG</sequence>